<sequence length="626" mass="69888">MSRRKAPAATVDVSTKKRTKATNLHARPEHIPLGTVLTDSQHAQWKVGPSIGSGGFGEIYCAYNFSDTAPKTHSDFPNVVKIEPHDNGPLFVEKNFYMKNCRLEAIERFRKSRKLKHLGMPHFIASGTHMLNNVKHRFLVIPRYGASLQSLYLRHNKCLPVQTVYRAARQMLDVLEYIHSCEYVHADLKGDNILFGVGDRGQERLYLVDFGMTNRIVTDKQFKPDPKKKHNGTIEYTSRDAHQGVMTMRGDFEILAYNIIEWAGGHLPWKEEKLLKDCNKVQQMKEEAMGDIANFLKKCFRKQLSAPKPLQEYLQRLCELRFNEAPNYAAFSKIFERGLKALGASNNGALDETFAKDVQSELSSGPMNKTKHTKRKALDSPESSIALADTVPNTEADGSFRSPVMTRTRRSQQTLDFDDTNQAGPSRVNLSKRPSSKVQIVDGSEIDTLMDTVPNTPPEMDRSKASAINRRKVDVLESKAKLAAGPARGRTTRQAMRESKELSPEIVTTVSQSQTEPGVFNIRIDTPTKKVRGGTPTPQQFTFNFTINSNVTVQTGKKDGVTVTHQRSSVLTQVPGSSRGSVAIATESATVSTRRSIYNDSMNESDDVIEVSSTTDDGNVSRSLFD</sequence>
<dbReference type="SUPFAM" id="SSF56112">
    <property type="entry name" value="Protein kinase-like (PK-like)"/>
    <property type="match status" value="1"/>
</dbReference>
<protein>
    <recommendedName>
        <fullName evidence="1">non-specific serine/threonine protein kinase</fullName>
        <ecNumber evidence="1">2.7.11.1</ecNumber>
    </recommendedName>
</protein>
<dbReference type="InterPro" id="IPR008271">
    <property type="entry name" value="Ser/Thr_kinase_AS"/>
</dbReference>
<dbReference type="VEuPathDB" id="VectorBase:AATE003745"/>
<dbReference type="InterPro" id="IPR011009">
    <property type="entry name" value="Kinase-like_dom_sf"/>
</dbReference>
<organism evidence="4">
    <name type="scientific">Anopheles atroparvus</name>
    <name type="common">European mosquito</name>
    <dbReference type="NCBI Taxonomy" id="41427"/>
    <lineage>
        <taxon>Eukaryota</taxon>
        <taxon>Metazoa</taxon>
        <taxon>Ecdysozoa</taxon>
        <taxon>Arthropoda</taxon>
        <taxon>Hexapoda</taxon>
        <taxon>Insecta</taxon>
        <taxon>Pterygota</taxon>
        <taxon>Neoptera</taxon>
        <taxon>Endopterygota</taxon>
        <taxon>Diptera</taxon>
        <taxon>Nematocera</taxon>
        <taxon>Culicoidea</taxon>
        <taxon>Culicidae</taxon>
        <taxon>Anophelinae</taxon>
        <taxon>Anopheles</taxon>
    </lineage>
</organism>
<dbReference type="PROSITE" id="PS00108">
    <property type="entry name" value="PROTEIN_KINASE_ST"/>
    <property type="match status" value="1"/>
</dbReference>
<dbReference type="SMART" id="SM00220">
    <property type="entry name" value="S_TKc"/>
    <property type="match status" value="1"/>
</dbReference>
<reference evidence="4" key="1">
    <citation type="submission" date="2022-08" db="UniProtKB">
        <authorList>
            <consortium name="EnsemblMetazoa"/>
        </authorList>
    </citation>
    <scope>IDENTIFICATION</scope>
    <source>
        <strain evidence="4">EBRO</strain>
    </source>
</reference>
<dbReference type="Pfam" id="PF00069">
    <property type="entry name" value="Pkinase"/>
    <property type="match status" value="1"/>
</dbReference>
<feature type="compositionally biased region" description="Polar residues" evidence="2">
    <location>
        <begin position="411"/>
        <end position="435"/>
    </location>
</feature>
<dbReference type="STRING" id="41427.A0A182IQV9"/>
<dbReference type="PROSITE" id="PS50011">
    <property type="entry name" value="PROTEIN_KINASE_DOM"/>
    <property type="match status" value="1"/>
</dbReference>
<feature type="domain" description="Protein kinase" evidence="3">
    <location>
        <begin position="45"/>
        <end position="322"/>
    </location>
</feature>
<feature type="region of interest" description="Disordered" evidence="2">
    <location>
        <begin position="361"/>
        <end position="435"/>
    </location>
</feature>
<name>A0A182IQV9_ANOAO</name>
<dbReference type="Gene3D" id="1.10.510.10">
    <property type="entry name" value="Transferase(Phosphotransferase) domain 1"/>
    <property type="match status" value="1"/>
</dbReference>
<evidence type="ECO:0000256" key="2">
    <source>
        <dbReference type="SAM" id="MobiDB-lite"/>
    </source>
</evidence>
<evidence type="ECO:0000259" key="3">
    <source>
        <dbReference type="PROSITE" id="PS50011"/>
    </source>
</evidence>
<dbReference type="AlphaFoldDB" id="A0A182IQV9"/>
<dbReference type="PANTHER" id="PTHR11909">
    <property type="entry name" value="CASEIN KINASE-RELATED"/>
    <property type="match status" value="1"/>
</dbReference>
<accession>A0A182IQV9</accession>
<dbReference type="InterPro" id="IPR050235">
    <property type="entry name" value="CK1_Ser-Thr_kinase"/>
</dbReference>
<dbReference type="EnsemblMetazoa" id="AATE003745-RA">
    <property type="protein sequence ID" value="AATE003745-PA.1"/>
    <property type="gene ID" value="AATE003745"/>
</dbReference>
<evidence type="ECO:0000313" key="4">
    <source>
        <dbReference type="EnsemblMetazoa" id="AATE003745-PA.1"/>
    </source>
</evidence>
<proteinExistence type="predicted"/>
<dbReference type="GO" id="GO:0004674">
    <property type="term" value="F:protein serine/threonine kinase activity"/>
    <property type="evidence" value="ECO:0007669"/>
    <property type="project" value="UniProtKB-EC"/>
</dbReference>
<dbReference type="GO" id="GO:0005524">
    <property type="term" value="F:ATP binding"/>
    <property type="evidence" value="ECO:0007669"/>
    <property type="project" value="InterPro"/>
</dbReference>
<dbReference type="EC" id="2.7.11.1" evidence="1"/>
<dbReference type="InterPro" id="IPR000719">
    <property type="entry name" value="Prot_kinase_dom"/>
</dbReference>
<evidence type="ECO:0000256" key="1">
    <source>
        <dbReference type="ARBA" id="ARBA00012513"/>
    </source>
</evidence>